<reference evidence="1 2" key="1">
    <citation type="journal article" date="2015" name="Science">
        <title>Genetic determinants of in vivo fitness and diet responsiveness in multiple human gut Bacteroides.</title>
        <authorList>
            <person name="Wu M."/>
            <person name="McNulty N.P."/>
            <person name="Rodionov D.A."/>
            <person name="Khoroshkin M.S."/>
            <person name="Griffin N.W."/>
            <person name="Cheng J."/>
            <person name="Latreille P."/>
            <person name="Kerstetter R.A."/>
            <person name="Terrapon N."/>
            <person name="Henrissat B."/>
            <person name="Osterman A.L."/>
            <person name="Gordon J.I."/>
        </authorList>
    </citation>
    <scope>NUCLEOTIDE SEQUENCE [LARGE SCALE GENOMIC DNA]</scope>
    <source>
        <strain evidence="1 2">WH2</strain>
    </source>
</reference>
<proteinExistence type="predicted"/>
<dbReference type="PATRIC" id="fig|246787.4.peg.3094"/>
<protein>
    <submittedName>
        <fullName evidence="1">Uncharacterized protein</fullName>
    </submittedName>
</protein>
<organism evidence="1 2">
    <name type="scientific">Bacteroides cellulosilyticus</name>
    <dbReference type="NCBI Taxonomy" id="246787"/>
    <lineage>
        <taxon>Bacteria</taxon>
        <taxon>Pseudomonadati</taxon>
        <taxon>Bacteroidota</taxon>
        <taxon>Bacteroidia</taxon>
        <taxon>Bacteroidales</taxon>
        <taxon>Bacteroidaceae</taxon>
        <taxon>Bacteroides</taxon>
    </lineage>
</organism>
<evidence type="ECO:0000313" key="1">
    <source>
        <dbReference type="EMBL" id="ALJ60229.1"/>
    </source>
</evidence>
<evidence type="ECO:0000313" key="2">
    <source>
        <dbReference type="Proteomes" id="UP000061809"/>
    </source>
</evidence>
<name>A0A0P0G1G8_9BACE</name>
<gene>
    <name evidence="1" type="ORF">BcellWH2_02991</name>
</gene>
<accession>A0A0P0G1G8</accession>
<dbReference type="Proteomes" id="UP000061809">
    <property type="component" value="Chromosome"/>
</dbReference>
<dbReference type="EMBL" id="CP012801">
    <property type="protein sequence ID" value="ALJ60229.1"/>
    <property type="molecule type" value="Genomic_DNA"/>
</dbReference>
<dbReference type="AlphaFoldDB" id="A0A0P0G1G8"/>
<sequence>MYATYVLWLFPFPPDNHLATIHPYIISKRQFVCENSEYP</sequence>
<dbReference type="KEGG" id="bcel:BcellWH2_02991"/>